<proteinExistence type="inferred from homology"/>
<dbReference type="Gene3D" id="3.40.605.10">
    <property type="entry name" value="Aldehyde Dehydrogenase, Chain A, domain 1"/>
    <property type="match status" value="1"/>
</dbReference>
<dbReference type="CDD" id="cd07091">
    <property type="entry name" value="ALDH_F1-2_Ald2-like"/>
    <property type="match status" value="1"/>
</dbReference>
<gene>
    <name evidence="6" type="ORF">EWM64_g4902</name>
</gene>
<protein>
    <recommendedName>
        <fullName evidence="5">Aldehyde dehydrogenase domain-containing protein</fullName>
    </recommendedName>
</protein>
<comment type="similarity">
    <text evidence="1 4">Belongs to the aldehyde dehydrogenase family.</text>
</comment>
<keyword evidence="7" id="KW-1185">Reference proteome</keyword>
<dbReference type="Proteomes" id="UP000298061">
    <property type="component" value="Unassembled WGS sequence"/>
</dbReference>
<dbReference type="InterPro" id="IPR015590">
    <property type="entry name" value="Aldehyde_DH_dom"/>
</dbReference>
<dbReference type="InterPro" id="IPR029510">
    <property type="entry name" value="Ald_DH_CS_GLU"/>
</dbReference>
<dbReference type="InterPro" id="IPR016161">
    <property type="entry name" value="Ald_DH/histidinol_DH"/>
</dbReference>
<dbReference type="FunFam" id="3.40.605.10:FF:000007">
    <property type="entry name" value="NAD/NADP-dependent betaine aldehyde dehydrogenase"/>
    <property type="match status" value="1"/>
</dbReference>
<name>A0A4Y9ZY39_9AGAM</name>
<dbReference type="FunFam" id="3.40.605.10:FF:000026">
    <property type="entry name" value="Aldehyde dehydrogenase, putative"/>
    <property type="match status" value="1"/>
</dbReference>
<keyword evidence="2 4" id="KW-0560">Oxidoreductase</keyword>
<reference evidence="6 7" key="1">
    <citation type="submission" date="2019-02" db="EMBL/GenBank/DDBJ databases">
        <title>Genome sequencing of the rare red list fungi Hericium alpestre (H. flagellum).</title>
        <authorList>
            <person name="Buettner E."/>
            <person name="Kellner H."/>
        </authorList>
    </citation>
    <scope>NUCLEOTIDE SEQUENCE [LARGE SCALE GENOMIC DNA]</scope>
    <source>
        <strain evidence="6 7">DSM 108284</strain>
    </source>
</reference>
<evidence type="ECO:0000256" key="1">
    <source>
        <dbReference type="ARBA" id="ARBA00009986"/>
    </source>
</evidence>
<evidence type="ECO:0000259" key="5">
    <source>
        <dbReference type="Pfam" id="PF00171"/>
    </source>
</evidence>
<feature type="active site" evidence="3">
    <location>
        <position position="267"/>
    </location>
</feature>
<dbReference type="Gene3D" id="3.40.309.10">
    <property type="entry name" value="Aldehyde Dehydrogenase, Chain A, domain 2"/>
    <property type="match status" value="1"/>
</dbReference>
<sequence length="498" mass="53962">MTTFTHEFTSGPFVGKVDFPTGLYINGKFVDSAKKGRIDVINPTNGKKTMSISEATEEDVDLAVKAARNAFETVWGLHTPGYERGRLLYKLAQLMREHAPELIALEMLDNGKSAMLAGLEIDQAISVVEYYAGWADKVQGSVIETTEANLAYTRREPLGVVCAIIPWNFPLSQVTWKLGPALCTGNAFILKPSEVSPVCPLRLASLIHEAGFPPGVVNVLAGYGITAGRAMTEHMDVDKIAFTGSTLTGRRVMEAAARTNLKKVSLELGGKSPNIIYDDCDLEQAVRWSIMGLYAGQGQLCAALTRIYVQESLYDKFVEAFLAGVKHMKIGGPFDPEAVVGPVVSQTQYDRVMSYIEAGKSQGASLLVGGTRHGNEGFFIQPTLFGGADEDAKIVKEEIFGPVGVVTRFKDEDDVVAKANDTVYGLASAVFSKDIDRAIRTGHRLQAGTVWVNCVHGLHPQVPFGGYKQSGIGRELGEDAIHSYCNVKAMHVNLGIKL</sequence>
<comment type="caution">
    <text evidence="6">The sequence shown here is derived from an EMBL/GenBank/DDBJ whole genome shotgun (WGS) entry which is preliminary data.</text>
</comment>
<evidence type="ECO:0000313" key="6">
    <source>
        <dbReference type="EMBL" id="TFY79110.1"/>
    </source>
</evidence>
<dbReference type="InterPro" id="IPR016162">
    <property type="entry name" value="Ald_DH_N"/>
</dbReference>
<dbReference type="Pfam" id="PF00171">
    <property type="entry name" value="Aldedh"/>
    <property type="match status" value="1"/>
</dbReference>
<evidence type="ECO:0000256" key="4">
    <source>
        <dbReference type="RuleBase" id="RU003345"/>
    </source>
</evidence>
<evidence type="ECO:0000256" key="2">
    <source>
        <dbReference type="ARBA" id="ARBA00023002"/>
    </source>
</evidence>
<evidence type="ECO:0000313" key="7">
    <source>
        <dbReference type="Proteomes" id="UP000298061"/>
    </source>
</evidence>
<dbReference type="PROSITE" id="PS00687">
    <property type="entry name" value="ALDEHYDE_DEHYDR_GLU"/>
    <property type="match status" value="1"/>
</dbReference>
<dbReference type="EMBL" id="SFCI01000559">
    <property type="protein sequence ID" value="TFY79110.1"/>
    <property type="molecule type" value="Genomic_DNA"/>
</dbReference>
<dbReference type="GO" id="GO:0004030">
    <property type="term" value="F:aldehyde dehydrogenase [NAD(P)+] activity"/>
    <property type="evidence" value="ECO:0007669"/>
    <property type="project" value="UniProtKB-ARBA"/>
</dbReference>
<dbReference type="SUPFAM" id="SSF53720">
    <property type="entry name" value="ALDH-like"/>
    <property type="match status" value="1"/>
</dbReference>
<accession>A0A4Y9ZY39</accession>
<dbReference type="STRING" id="135208.A0A4Y9ZY39"/>
<dbReference type="OrthoDB" id="310895at2759"/>
<dbReference type="PANTHER" id="PTHR11699">
    <property type="entry name" value="ALDEHYDE DEHYDROGENASE-RELATED"/>
    <property type="match status" value="1"/>
</dbReference>
<dbReference type="FunFam" id="3.40.309.10:FF:000012">
    <property type="entry name" value="Betaine aldehyde dehydrogenase"/>
    <property type="match status" value="1"/>
</dbReference>
<organism evidence="6 7">
    <name type="scientific">Hericium alpestre</name>
    <dbReference type="NCBI Taxonomy" id="135208"/>
    <lineage>
        <taxon>Eukaryota</taxon>
        <taxon>Fungi</taxon>
        <taxon>Dikarya</taxon>
        <taxon>Basidiomycota</taxon>
        <taxon>Agaricomycotina</taxon>
        <taxon>Agaricomycetes</taxon>
        <taxon>Russulales</taxon>
        <taxon>Hericiaceae</taxon>
        <taxon>Hericium</taxon>
    </lineage>
</organism>
<feature type="domain" description="Aldehyde dehydrogenase" evidence="5">
    <location>
        <begin position="29"/>
        <end position="489"/>
    </location>
</feature>
<dbReference type="AlphaFoldDB" id="A0A4Y9ZY39"/>
<evidence type="ECO:0000256" key="3">
    <source>
        <dbReference type="PROSITE-ProRule" id="PRU10007"/>
    </source>
</evidence>
<dbReference type="InterPro" id="IPR016163">
    <property type="entry name" value="Ald_DH_C"/>
</dbReference>